<gene>
    <name evidence="1" type="ORF">DPX16_4797</name>
</gene>
<comment type="caution">
    <text evidence="1">The sequence shown here is derived from an EMBL/GenBank/DDBJ whole genome shotgun (WGS) entry which is preliminary data.</text>
</comment>
<evidence type="ECO:0000313" key="2">
    <source>
        <dbReference type="Proteomes" id="UP000281406"/>
    </source>
</evidence>
<dbReference type="Proteomes" id="UP000281406">
    <property type="component" value="Unassembled WGS sequence"/>
</dbReference>
<evidence type="ECO:0000313" key="1">
    <source>
        <dbReference type="EMBL" id="ROL52247.1"/>
    </source>
</evidence>
<accession>A0A3N0Z126</accession>
<organism evidence="1 2">
    <name type="scientific">Anabarilius grahami</name>
    <name type="common">Kanglang fish</name>
    <name type="synonym">Barilius grahami</name>
    <dbReference type="NCBI Taxonomy" id="495550"/>
    <lineage>
        <taxon>Eukaryota</taxon>
        <taxon>Metazoa</taxon>
        <taxon>Chordata</taxon>
        <taxon>Craniata</taxon>
        <taxon>Vertebrata</taxon>
        <taxon>Euteleostomi</taxon>
        <taxon>Actinopterygii</taxon>
        <taxon>Neopterygii</taxon>
        <taxon>Teleostei</taxon>
        <taxon>Ostariophysi</taxon>
        <taxon>Cypriniformes</taxon>
        <taxon>Xenocyprididae</taxon>
        <taxon>Xenocypridinae</taxon>
        <taxon>Xenocypridinae incertae sedis</taxon>
        <taxon>Anabarilius</taxon>
    </lineage>
</organism>
<sequence length="226" mass="24483">MTQKVIRSMEQQAANCIYQRRDAGCEKKLKLCPRKLRLVSCSRLWAFLSVSIDRQADDTACYSMCKELANYTLRDERNTEFLPAHVSTSTCQPVTVTIASAHCSLIASSACLPGDSAGLPHHSRSASGGRRPASAMDFRGFSYACTLHPYTVIGLLPPCDLPVILTHSSVAPVIQVIVGHPGQHIGVIITPDIYITTFCATTELADSFATVLLFQSSGVFACNPCD</sequence>
<name>A0A3N0Z126_ANAGA</name>
<dbReference type="EMBL" id="RJVU01017065">
    <property type="protein sequence ID" value="ROL52247.1"/>
    <property type="molecule type" value="Genomic_DNA"/>
</dbReference>
<protein>
    <submittedName>
        <fullName evidence="1">Uncharacterized protein</fullName>
    </submittedName>
</protein>
<keyword evidence="2" id="KW-1185">Reference proteome</keyword>
<proteinExistence type="predicted"/>
<reference evidence="1 2" key="1">
    <citation type="submission" date="2018-10" db="EMBL/GenBank/DDBJ databases">
        <title>Genome assembly for a Yunnan-Guizhou Plateau 3E fish, Anabarilius grahami (Regan), and its evolutionary and genetic applications.</title>
        <authorList>
            <person name="Jiang W."/>
        </authorList>
    </citation>
    <scope>NUCLEOTIDE SEQUENCE [LARGE SCALE GENOMIC DNA]</scope>
    <source>
        <strain evidence="1">AG-KIZ</strain>
        <tissue evidence="1">Muscle</tissue>
    </source>
</reference>
<dbReference type="AlphaFoldDB" id="A0A3N0Z126"/>